<keyword evidence="1" id="KW-0472">Membrane</keyword>
<proteinExistence type="predicted"/>
<sequence>GIPFYPFNDAGAIAGGTKSNVGYGDWGGSYAERSGVSDFWDASKKYEANWQRGNYMFSDGWNVPLTGISGFKQNGVTMGGLGNPSDWPSVVSGGILPRSNSNNFMPSLGAGTIPMFGGGLSNGEEEQKMGAFVVIVVILLIVGVAAFFYVKSGGKIPGMPGGGGA</sequence>
<reference evidence="3" key="1">
    <citation type="submission" date="2022-11" db="UniProtKB">
        <authorList>
            <consortium name="WormBaseParasite"/>
        </authorList>
    </citation>
    <scope>IDENTIFICATION</scope>
</reference>
<keyword evidence="2" id="KW-1185">Reference proteome</keyword>
<feature type="transmembrane region" description="Helical" evidence="1">
    <location>
        <begin position="129"/>
        <end position="150"/>
    </location>
</feature>
<evidence type="ECO:0000256" key="1">
    <source>
        <dbReference type="SAM" id="Phobius"/>
    </source>
</evidence>
<protein>
    <submittedName>
        <fullName evidence="3">Uncharacterized protein</fullName>
    </submittedName>
</protein>
<evidence type="ECO:0000313" key="2">
    <source>
        <dbReference type="Proteomes" id="UP000887565"/>
    </source>
</evidence>
<name>A0A915KNL5_ROMCU</name>
<dbReference type="Proteomes" id="UP000887565">
    <property type="component" value="Unplaced"/>
</dbReference>
<accession>A0A915KNL5</accession>
<organism evidence="2 3">
    <name type="scientific">Romanomermis culicivorax</name>
    <name type="common">Nematode worm</name>
    <dbReference type="NCBI Taxonomy" id="13658"/>
    <lineage>
        <taxon>Eukaryota</taxon>
        <taxon>Metazoa</taxon>
        <taxon>Ecdysozoa</taxon>
        <taxon>Nematoda</taxon>
        <taxon>Enoplea</taxon>
        <taxon>Dorylaimia</taxon>
        <taxon>Mermithida</taxon>
        <taxon>Mermithoidea</taxon>
        <taxon>Mermithidae</taxon>
        <taxon>Romanomermis</taxon>
    </lineage>
</organism>
<evidence type="ECO:0000313" key="3">
    <source>
        <dbReference type="WBParaSite" id="nRc.2.0.1.t40381-RA"/>
    </source>
</evidence>
<dbReference type="WBParaSite" id="nRc.2.0.1.t40381-RA">
    <property type="protein sequence ID" value="nRc.2.0.1.t40381-RA"/>
    <property type="gene ID" value="nRc.2.0.1.g40381"/>
</dbReference>
<keyword evidence="1" id="KW-1133">Transmembrane helix</keyword>
<dbReference type="AlphaFoldDB" id="A0A915KNL5"/>
<keyword evidence="1" id="KW-0812">Transmembrane</keyword>